<sequence>MDPKKAFKGETMNKRLLPALTLLLLLAAAIGGCSVSIGVPPPPPPAGYVRVTAVESVYIRACPSTSCDVRTVAYRGQAVRVWEYDANGWARVTLVDSGATGWMYARYLALPR</sequence>
<dbReference type="eggNOG" id="ENOG50317XT">
    <property type="taxonomic scope" value="Bacteria"/>
</dbReference>
<proteinExistence type="predicted"/>
<evidence type="ECO:0000313" key="3">
    <source>
        <dbReference type="Proteomes" id="UP000009071"/>
    </source>
</evidence>
<dbReference type="EMBL" id="AP010904">
    <property type="protein sequence ID" value="BAH77802.1"/>
    <property type="molecule type" value="Genomic_DNA"/>
</dbReference>
<dbReference type="PROSITE" id="PS51257">
    <property type="entry name" value="PROKAR_LIPOPROTEIN"/>
    <property type="match status" value="1"/>
</dbReference>
<dbReference type="PROSITE" id="PS51781">
    <property type="entry name" value="SH3B"/>
    <property type="match status" value="1"/>
</dbReference>
<accession>C4XQR8</accession>
<dbReference type="Proteomes" id="UP000009071">
    <property type="component" value="Chromosome"/>
</dbReference>
<dbReference type="KEGG" id="dma:DMR_43110"/>
<evidence type="ECO:0000259" key="1">
    <source>
        <dbReference type="PROSITE" id="PS51781"/>
    </source>
</evidence>
<dbReference type="Gene3D" id="2.30.30.40">
    <property type="entry name" value="SH3 Domains"/>
    <property type="match status" value="1"/>
</dbReference>
<dbReference type="InterPro" id="IPR003646">
    <property type="entry name" value="SH3-like_bac-type"/>
</dbReference>
<protein>
    <recommendedName>
        <fullName evidence="1">SH3b domain-containing protein</fullName>
    </recommendedName>
</protein>
<dbReference type="Pfam" id="PF08239">
    <property type="entry name" value="SH3_3"/>
    <property type="match status" value="1"/>
</dbReference>
<dbReference type="AlphaFoldDB" id="C4XQR8"/>
<gene>
    <name evidence="2" type="ordered locus">DMR_43110</name>
</gene>
<dbReference type="HOGENOM" id="CLU_2141873_0_0_7"/>
<keyword evidence="3" id="KW-1185">Reference proteome</keyword>
<name>C4XQR8_SOLM1</name>
<organism evidence="2 3">
    <name type="scientific">Solidesulfovibrio magneticus (strain ATCC 700980 / DSM 13731 / RS-1)</name>
    <name type="common">Desulfovibrio magneticus</name>
    <dbReference type="NCBI Taxonomy" id="573370"/>
    <lineage>
        <taxon>Bacteria</taxon>
        <taxon>Pseudomonadati</taxon>
        <taxon>Thermodesulfobacteriota</taxon>
        <taxon>Desulfovibrionia</taxon>
        <taxon>Desulfovibrionales</taxon>
        <taxon>Desulfovibrionaceae</taxon>
        <taxon>Solidesulfovibrio</taxon>
    </lineage>
</organism>
<reference evidence="2 3" key="1">
    <citation type="journal article" date="2009" name="Genome Res.">
        <title>Whole genome sequence of Desulfovibrio magneticus strain RS-1 revealed common gene clusters in magnetotactic bacteria.</title>
        <authorList>
            <person name="Nakazawa H."/>
            <person name="Arakaki A."/>
            <person name="Narita-Yamada S."/>
            <person name="Yashiro I."/>
            <person name="Jinno K."/>
            <person name="Aoki N."/>
            <person name="Tsuruyama A."/>
            <person name="Okamura Y."/>
            <person name="Tanikawa S."/>
            <person name="Fujita N."/>
            <person name="Takeyama H."/>
            <person name="Matsunaga T."/>
        </authorList>
    </citation>
    <scope>NUCLEOTIDE SEQUENCE [LARGE SCALE GENOMIC DNA]</scope>
    <source>
        <strain evidence="3">ATCC 700980 / DSM 13731 / RS-1</strain>
    </source>
</reference>
<evidence type="ECO:0000313" key="2">
    <source>
        <dbReference type="EMBL" id="BAH77802.1"/>
    </source>
</evidence>
<feature type="domain" description="SH3b" evidence="1">
    <location>
        <begin position="46"/>
        <end position="112"/>
    </location>
</feature>